<evidence type="ECO:0000313" key="3">
    <source>
        <dbReference type="Proteomes" id="UP000198757"/>
    </source>
</evidence>
<sequence>MCQVYNTVGSLTTIKDHLYQNNINEFNSLNEVITFQKNYAAYQQQIISDHEYLVEQEKHTLNADILQLNESIKAKKNELEYKLRNEIGRLEQKVNNLLNSTPSNFIQKIRNFLKVRYYKKKIHHNKFNFDSKIAYSMRQLVSVHAQKNARYQFILSRFVDAVNESCLIPLKELERKKRIIDEINTSIYGAMGEQKVVKELERLSDEYVLINDCFLSFSAPIYNRQTNEYINTVQIDHILVSPAGIFLIETKNWSKKSLNNLNLYSPVQQIKRANFALFKILTKSIESYNFPVNQHHWGDRKIPLRNLIVLINSKPSEEFQYAKILQLNELLGFIKYFKPVFSNKETEDIAGYLLNLIRQRIINIGHV</sequence>
<dbReference type="InterPro" id="IPR011528">
    <property type="entry name" value="NERD"/>
</dbReference>
<accession>A0A1G6LFN2</accession>
<gene>
    <name evidence="2" type="ORF">SAMN04487894_102332</name>
</gene>
<keyword evidence="3" id="KW-1185">Reference proteome</keyword>
<dbReference type="AlphaFoldDB" id="A0A1G6LFN2"/>
<dbReference type="Pfam" id="PF08378">
    <property type="entry name" value="NERD"/>
    <property type="match status" value="1"/>
</dbReference>
<evidence type="ECO:0000313" key="2">
    <source>
        <dbReference type="EMBL" id="SDC42014.1"/>
    </source>
</evidence>
<dbReference type="EMBL" id="FMZO01000002">
    <property type="protein sequence ID" value="SDC42014.1"/>
    <property type="molecule type" value="Genomic_DNA"/>
</dbReference>
<name>A0A1G6LFN2_NIADE</name>
<dbReference type="RefSeq" id="WP_090388947.1">
    <property type="nucleotide sequence ID" value="NZ_FMZO01000002.1"/>
</dbReference>
<reference evidence="3" key="1">
    <citation type="submission" date="2016-10" db="EMBL/GenBank/DDBJ databases">
        <authorList>
            <person name="Varghese N."/>
            <person name="Submissions S."/>
        </authorList>
    </citation>
    <scope>NUCLEOTIDE SEQUENCE [LARGE SCALE GENOMIC DNA]</scope>
    <source>
        <strain evidence="3">DSM 25811 / CCM 8410 / LMG 26954 / E90</strain>
    </source>
</reference>
<dbReference type="OrthoDB" id="9813328at2"/>
<organism evidence="2 3">
    <name type="scientific">Niabella drilacis (strain DSM 25811 / CCM 8410 / CCUG 62505 / LMG 26954 / E90)</name>
    <dbReference type="NCBI Taxonomy" id="1285928"/>
    <lineage>
        <taxon>Bacteria</taxon>
        <taxon>Pseudomonadati</taxon>
        <taxon>Bacteroidota</taxon>
        <taxon>Chitinophagia</taxon>
        <taxon>Chitinophagales</taxon>
        <taxon>Chitinophagaceae</taxon>
        <taxon>Niabella</taxon>
    </lineage>
</organism>
<protein>
    <submittedName>
        <fullName evidence="2">Nuclease-related domain-containing protein</fullName>
    </submittedName>
</protein>
<evidence type="ECO:0000259" key="1">
    <source>
        <dbReference type="PROSITE" id="PS50965"/>
    </source>
</evidence>
<feature type="domain" description="NERD" evidence="1">
    <location>
        <begin position="188"/>
        <end position="300"/>
    </location>
</feature>
<dbReference type="Proteomes" id="UP000198757">
    <property type="component" value="Unassembled WGS sequence"/>
</dbReference>
<dbReference type="PROSITE" id="PS50965">
    <property type="entry name" value="NERD"/>
    <property type="match status" value="1"/>
</dbReference>
<proteinExistence type="predicted"/>